<proteinExistence type="predicted"/>
<accession>A0A7C5Q893</accession>
<protein>
    <recommendedName>
        <fullName evidence="2">Outer membrane protein beta-barrel domain-containing protein</fullName>
    </recommendedName>
</protein>
<dbReference type="InterPro" id="IPR011250">
    <property type="entry name" value="OMP/PagP_B-barrel"/>
</dbReference>
<sequence>MRKALLLIPLAGSLAYAQYFDGDVLREFGVKTGLVRAKYDSIDRSEPGETLEEFLSVYGYLGAQTTTGFTAGASIELSTGSKMTDYRTLIYNSLELNPSVELSFGERLRGYTGFGGSVNRFKERAGSRTNESTNLGLQFFFGVKFNLYPTFGLLGEYKGKIFMTGDYDGNVVHHFNVGVYFLIY</sequence>
<comment type="caution">
    <text evidence="1">The sequence shown here is derived from an EMBL/GenBank/DDBJ whole genome shotgun (WGS) entry which is preliminary data.</text>
</comment>
<dbReference type="Gene3D" id="2.40.160.20">
    <property type="match status" value="1"/>
</dbReference>
<name>A0A7C5Q893_AQUAO</name>
<gene>
    <name evidence="1" type="ORF">ENJ61_03320</name>
</gene>
<evidence type="ECO:0000313" key="1">
    <source>
        <dbReference type="EMBL" id="HHJ63915.1"/>
    </source>
</evidence>
<dbReference type="EMBL" id="DRNB01000125">
    <property type="protein sequence ID" value="HHJ63915.1"/>
    <property type="molecule type" value="Genomic_DNA"/>
</dbReference>
<evidence type="ECO:0008006" key="2">
    <source>
        <dbReference type="Google" id="ProtNLM"/>
    </source>
</evidence>
<dbReference type="SUPFAM" id="SSF56925">
    <property type="entry name" value="OMPA-like"/>
    <property type="match status" value="1"/>
</dbReference>
<reference evidence="1" key="1">
    <citation type="journal article" date="2020" name="mSystems">
        <title>Genome- and Community-Level Interaction Insights into Carbon Utilization and Element Cycling Functions of Hydrothermarchaeota in Hydrothermal Sediment.</title>
        <authorList>
            <person name="Zhou Z."/>
            <person name="Liu Y."/>
            <person name="Xu W."/>
            <person name="Pan J."/>
            <person name="Luo Z.H."/>
            <person name="Li M."/>
        </authorList>
    </citation>
    <scope>NUCLEOTIDE SEQUENCE [LARGE SCALE GENOMIC DNA]</scope>
    <source>
        <strain evidence="1">HyVt-501</strain>
    </source>
</reference>
<dbReference type="AlphaFoldDB" id="A0A7C5Q893"/>
<organism evidence="1">
    <name type="scientific">Aquifex aeolicus</name>
    <dbReference type="NCBI Taxonomy" id="63363"/>
    <lineage>
        <taxon>Bacteria</taxon>
        <taxon>Pseudomonadati</taxon>
        <taxon>Aquificota</taxon>
        <taxon>Aquificia</taxon>
        <taxon>Aquificales</taxon>
        <taxon>Aquificaceae</taxon>
        <taxon>Aquifex</taxon>
    </lineage>
</organism>
<dbReference type="Proteomes" id="UP000885792">
    <property type="component" value="Unassembled WGS sequence"/>
</dbReference>